<dbReference type="InterPro" id="IPR000626">
    <property type="entry name" value="Ubiquitin-like_dom"/>
</dbReference>
<dbReference type="SUPFAM" id="SSF54236">
    <property type="entry name" value="Ubiquitin-like"/>
    <property type="match status" value="1"/>
</dbReference>
<dbReference type="PROSITE" id="PS51471">
    <property type="entry name" value="FE2OG_OXY"/>
    <property type="match status" value="1"/>
</dbReference>
<evidence type="ECO:0000313" key="4">
    <source>
        <dbReference type="EMBL" id="CUA70163.1"/>
    </source>
</evidence>
<protein>
    <submittedName>
        <fullName evidence="4">Polyubiquitin-C</fullName>
    </submittedName>
</protein>
<dbReference type="PANTHER" id="PTHR21052">
    <property type="entry name" value="SPERMATOGENESIS ASSOCIATED 11-RELATED"/>
    <property type="match status" value="1"/>
</dbReference>
<dbReference type="EMBL" id="CYGV01001112">
    <property type="protein sequence ID" value="CUA70163.1"/>
    <property type="molecule type" value="Genomic_DNA"/>
</dbReference>
<sequence length="721" mass="81200">MSPPELPPELVYEIVRHLIPPSPHVRQNLKKLEWPRICNFSMVSRLFREAALGCWFSSLFIKLGSDWDEVEKFRPVKLPQIVLRLHIFPAALDTKAVSRLKQYTQLRTLSVNMHVVWQDFPESSHLARQLVPCIPSSITSLEISCMSVEQFEDLVPLLTSIAGDCPSLKRLGFYNAASDCTECIDETRLPFPIPERSASKLAEDLSQSLSELRWIRSLSLPIHLSDKDILETHLTSHPLMRANEQAPDSNCERCVDQYGQPTRENEKIVAAVLVKRLRSLESIHFGSWVYGRGRGGVRFVRPTTGSELKCELVPSYIHTQEWDGGRAITSRRNPSARVFFFRQMSDESFNSLFDEAYSSEDEPLSRPTADSNEVSPAIRPHGEPIAICQAPGICISGLHFHSQLKITEEMESYLLTSLEQHGYFARPGANQIMLFGRPRLSHAEQPWDPQGDRPSNSSSGLPEFLERLLEELEQTLAGPEIPPDVRQKLFSPVPGQARQAILNRYNPGEGIKPHIDLPNRFADGIIIVSLANGIVMDFAHEAKNQAVSAWLPPRSIVIMEGEARWEWTHGIAYRESDIVDVTGVKITDLLGADQHTKTHSESRNLVEIPRQLRTSITLRWLLPGANVRLLTRLTQLLHFTVAATMIIKVKTLTGKEIELDIELDDKISRIKEKVEEQSGVPPPQQRLIFGGRQMADDKTAKEYSITPGSVLHLVLALRGGL</sequence>
<organism evidence="4 5">
    <name type="scientific">Rhizoctonia solani</name>
    <dbReference type="NCBI Taxonomy" id="456999"/>
    <lineage>
        <taxon>Eukaryota</taxon>
        <taxon>Fungi</taxon>
        <taxon>Dikarya</taxon>
        <taxon>Basidiomycota</taxon>
        <taxon>Agaricomycotina</taxon>
        <taxon>Agaricomycetes</taxon>
        <taxon>Cantharellales</taxon>
        <taxon>Ceratobasidiaceae</taxon>
        <taxon>Rhizoctonia</taxon>
    </lineage>
</organism>
<dbReference type="GO" id="GO:0006631">
    <property type="term" value="P:fatty acid metabolic process"/>
    <property type="evidence" value="ECO:0007669"/>
    <property type="project" value="TreeGrafter"/>
</dbReference>
<dbReference type="SUPFAM" id="SSF51197">
    <property type="entry name" value="Clavaminate synthase-like"/>
    <property type="match status" value="1"/>
</dbReference>
<dbReference type="SMART" id="SM00213">
    <property type="entry name" value="UBQ"/>
    <property type="match status" value="1"/>
</dbReference>
<name>A0A0K6FVG4_9AGAM</name>
<evidence type="ECO:0000256" key="1">
    <source>
        <dbReference type="ARBA" id="ARBA00022786"/>
    </source>
</evidence>
<evidence type="ECO:0000259" key="2">
    <source>
        <dbReference type="PROSITE" id="PS50053"/>
    </source>
</evidence>
<keyword evidence="5" id="KW-1185">Reference proteome</keyword>
<dbReference type="PRINTS" id="PR00348">
    <property type="entry name" value="UBIQUITIN"/>
</dbReference>
<reference evidence="4 5" key="1">
    <citation type="submission" date="2015-07" db="EMBL/GenBank/DDBJ databases">
        <authorList>
            <person name="Noorani M."/>
        </authorList>
    </citation>
    <scope>NUCLEOTIDE SEQUENCE [LARGE SCALE GENOMIC DNA]</scope>
    <source>
        <strain evidence="4">BBA 69670</strain>
    </source>
</reference>
<dbReference type="FunFam" id="3.10.20.90:FF:000023">
    <property type="entry name" value="NEDD8 protein"/>
    <property type="match status" value="1"/>
</dbReference>
<accession>A0A0K6FVG4</accession>
<dbReference type="InterPro" id="IPR038738">
    <property type="entry name" value="Nedd8-like"/>
</dbReference>
<dbReference type="PROSITE" id="PS00299">
    <property type="entry name" value="UBIQUITIN_1"/>
    <property type="match status" value="1"/>
</dbReference>
<feature type="domain" description="Ubiquitin-like" evidence="2">
    <location>
        <begin position="645"/>
        <end position="720"/>
    </location>
</feature>
<dbReference type="InterPro" id="IPR027450">
    <property type="entry name" value="AlkB-like"/>
</dbReference>
<proteinExistence type="predicted"/>
<dbReference type="InterPro" id="IPR019954">
    <property type="entry name" value="Ubiquitin_CS"/>
</dbReference>
<dbReference type="InterPro" id="IPR019956">
    <property type="entry name" value="Ubiquitin_dom"/>
</dbReference>
<dbReference type="PROSITE" id="PS50053">
    <property type="entry name" value="UBIQUITIN_2"/>
    <property type="match status" value="1"/>
</dbReference>
<feature type="domain" description="Fe2OG dioxygenase" evidence="3">
    <location>
        <begin position="496"/>
        <end position="622"/>
    </location>
</feature>
<dbReference type="Proteomes" id="UP000044841">
    <property type="component" value="Unassembled WGS sequence"/>
</dbReference>
<dbReference type="PANTHER" id="PTHR21052:SF0">
    <property type="entry name" value="ALPHA-KETOGLUTARATE-DEPENDENT DIOXYGENASE ALKB HOMOLOG 7, MITOCHONDRIAL"/>
    <property type="match status" value="1"/>
</dbReference>
<keyword evidence="1" id="KW-0833">Ubl conjugation pathway</keyword>
<dbReference type="GO" id="GO:0016706">
    <property type="term" value="F:2-oxoglutarate-dependent dioxygenase activity"/>
    <property type="evidence" value="ECO:0007669"/>
    <property type="project" value="TreeGrafter"/>
</dbReference>
<dbReference type="Pfam" id="PF13532">
    <property type="entry name" value="2OG-FeII_Oxy_2"/>
    <property type="match status" value="1"/>
</dbReference>
<evidence type="ECO:0000259" key="3">
    <source>
        <dbReference type="PROSITE" id="PS51471"/>
    </source>
</evidence>
<dbReference type="Gene3D" id="3.10.20.90">
    <property type="entry name" value="Phosphatidylinositol 3-kinase Catalytic Subunit, Chain A, domain 1"/>
    <property type="match status" value="1"/>
</dbReference>
<dbReference type="InterPro" id="IPR032870">
    <property type="entry name" value="ALKBH7-like"/>
</dbReference>
<dbReference type="InterPro" id="IPR037151">
    <property type="entry name" value="AlkB-like_sf"/>
</dbReference>
<dbReference type="InterPro" id="IPR029071">
    <property type="entry name" value="Ubiquitin-like_domsf"/>
</dbReference>
<dbReference type="Gene3D" id="2.60.120.590">
    <property type="entry name" value="Alpha-ketoglutarate-dependent dioxygenase AlkB-like"/>
    <property type="match status" value="1"/>
</dbReference>
<dbReference type="GO" id="GO:0006974">
    <property type="term" value="P:DNA damage response"/>
    <property type="evidence" value="ECO:0007669"/>
    <property type="project" value="InterPro"/>
</dbReference>
<dbReference type="GO" id="GO:0005759">
    <property type="term" value="C:mitochondrial matrix"/>
    <property type="evidence" value="ECO:0007669"/>
    <property type="project" value="TreeGrafter"/>
</dbReference>
<evidence type="ECO:0000313" key="5">
    <source>
        <dbReference type="Proteomes" id="UP000044841"/>
    </source>
</evidence>
<dbReference type="AlphaFoldDB" id="A0A0K6FVG4"/>
<dbReference type="InterPro" id="IPR005123">
    <property type="entry name" value="Oxoglu/Fe-dep_dioxygenase_dom"/>
</dbReference>
<gene>
    <name evidence="4" type="ORF">RSOLAG22IIIB_00511</name>
</gene>
<dbReference type="CDD" id="cd01806">
    <property type="entry name" value="Ubl_NEDD8"/>
    <property type="match status" value="1"/>
</dbReference>
<dbReference type="Pfam" id="PF00240">
    <property type="entry name" value="ubiquitin"/>
    <property type="match status" value="1"/>
</dbReference>